<evidence type="ECO:0000313" key="2">
    <source>
        <dbReference type="EMBL" id="SBS69925.1"/>
    </source>
</evidence>
<feature type="region of interest" description="Disordered" evidence="1">
    <location>
        <begin position="198"/>
        <end position="240"/>
    </location>
</feature>
<protein>
    <recommendedName>
        <fullName evidence="3">Protein ImuA</fullName>
    </recommendedName>
</protein>
<organism evidence="2">
    <name type="scientific">uncultured Microbacterium sp</name>
    <dbReference type="NCBI Taxonomy" id="191216"/>
    <lineage>
        <taxon>Bacteria</taxon>
        <taxon>Bacillati</taxon>
        <taxon>Actinomycetota</taxon>
        <taxon>Actinomycetes</taxon>
        <taxon>Micrococcales</taxon>
        <taxon>Microbacteriaceae</taxon>
        <taxon>Microbacterium</taxon>
        <taxon>environmental samples</taxon>
    </lineage>
</organism>
<reference evidence="2" key="1">
    <citation type="submission" date="2016-03" db="EMBL/GenBank/DDBJ databases">
        <authorList>
            <person name="Ploux O."/>
        </authorList>
    </citation>
    <scope>NUCLEOTIDE SEQUENCE</scope>
    <source>
        <strain evidence="2">UC1</strain>
    </source>
</reference>
<proteinExistence type="predicted"/>
<dbReference type="AlphaFoldDB" id="A0A1Y5NUC9"/>
<sequence length="240" mass="25752">MRTIVRNAAAVQEVQRLRAQLEKVQGRRMDAPVLPTHPALAGLLPGRGLRPGSSYSLGSSMSLLFALLAQPSQAGSWCGVVGVPGFGAEAAEKVGVDLSRLVLIPDPGQRWMVVTATIAEVLPLVVVRPPARAKDADISRLAARMRERGSVLLVQGPWPQTEAMIDVAEPHWSGLGDGYGMLSSRELTVTVSSRRFPTPRSERMLLPAPDGTVAPMRDDRKRLEWESASAPSPAPMRAVG</sequence>
<dbReference type="EMBL" id="FLQR01000001">
    <property type="protein sequence ID" value="SBS69925.1"/>
    <property type="molecule type" value="Genomic_DNA"/>
</dbReference>
<accession>A0A1Y5NUC9</accession>
<feature type="compositionally biased region" description="Basic and acidic residues" evidence="1">
    <location>
        <begin position="216"/>
        <end position="225"/>
    </location>
</feature>
<gene>
    <name evidence="2" type="ORF">MIPYR_10106</name>
</gene>
<name>A0A1Y5NUC9_9MICO</name>
<evidence type="ECO:0008006" key="3">
    <source>
        <dbReference type="Google" id="ProtNLM"/>
    </source>
</evidence>
<evidence type="ECO:0000256" key="1">
    <source>
        <dbReference type="SAM" id="MobiDB-lite"/>
    </source>
</evidence>